<proteinExistence type="predicted"/>
<evidence type="ECO:0000313" key="2">
    <source>
        <dbReference type="EMBL" id="GGN63349.1"/>
    </source>
</evidence>
<reference evidence="2" key="1">
    <citation type="journal article" date="2014" name="Int. J. Syst. Evol. Microbiol.">
        <title>Complete genome sequence of Corynebacterium casei LMG S-19264T (=DSM 44701T), isolated from a smear-ripened cheese.</title>
        <authorList>
            <consortium name="US DOE Joint Genome Institute (JGI-PGF)"/>
            <person name="Walter F."/>
            <person name="Albersmeier A."/>
            <person name="Kalinowski J."/>
            <person name="Ruckert C."/>
        </authorList>
    </citation>
    <scope>NUCLEOTIDE SEQUENCE</scope>
    <source>
        <strain evidence="2">JCM 17251</strain>
    </source>
</reference>
<dbReference type="NCBIfam" id="NF005822">
    <property type="entry name" value="PRK07708.1"/>
    <property type="match status" value="1"/>
</dbReference>
<comment type="caution">
    <text evidence="2">The sequence shown here is derived from an EMBL/GenBank/DDBJ whole genome shotgun (WGS) entry which is preliminary data.</text>
</comment>
<name>A0A918D460_9BACI</name>
<evidence type="ECO:0000259" key="1">
    <source>
        <dbReference type="PROSITE" id="PS50879"/>
    </source>
</evidence>
<dbReference type="GO" id="GO:0004523">
    <property type="term" value="F:RNA-DNA hybrid ribonuclease activity"/>
    <property type="evidence" value="ECO:0007669"/>
    <property type="project" value="InterPro"/>
</dbReference>
<evidence type="ECO:0000313" key="3">
    <source>
        <dbReference type="Proteomes" id="UP000624041"/>
    </source>
</evidence>
<dbReference type="Proteomes" id="UP000624041">
    <property type="component" value="Unassembled WGS sequence"/>
</dbReference>
<keyword evidence="3" id="KW-1185">Reference proteome</keyword>
<dbReference type="EMBL" id="BMOS01000026">
    <property type="protein sequence ID" value="GGN63349.1"/>
    <property type="molecule type" value="Genomic_DNA"/>
</dbReference>
<dbReference type="InterPro" id="IPR012337">
    <property type="entry name" value="RNaseH-like_sf"/>
</dbReference>
<dbReference type="RefSeq" id="WP_308425613.1">
    <property type="nucleotide sequence ID" value="NZ_BMOS01000026.1"/>
</dbReference>
<dbReference type="InterPro" id="IPR036397">
    <property type="entry name" value="RNaseH_sf"/>
</dbReference>
<feature type="domain" description="RNase H type-1" evidence="1">
    <location>
        <begin position="71"/>
        <end position="208"/>
    </location>
</feature>
<protein>
    <recommendedName>
        <fullName evidence="1">RNase H type-1 domain-containing protein</fullName>
    </recommendedName>
</protein>
<dbReference type="CDD" id="cd09279">
    <property type="entry name" value="RNase_HI_like"/>
    <property type="match status" value="1"/>
</dbReference>
<dbReference type="Pfam" id="PF13456">
    <property type="entry name" value="RVT_3"/>
    <property type="match status" value="1"/>
</dbReference>
<reference evidence="2" key="2">
    <citation type="submission" date="2020-09" db="EMBL/GenBank/DDBJ databases">
        <authorList>
            <person name="Sun Q."/>
            <person name="Ohkuma M."/>
        </authorList>
    </citation>
    <scope>NUCLEOTIDE SEQUENCE</scope>
    <source>
        <strain evidence="2">JCM 17251</strain>
    </source>
</reference>
<gene>
    <name evidence="2" type="ORF">GCM10007971_30160</name>
</gene>
<dbReference type="PANTHER" id="PTHR46387">
    <property type="entry name" value="POLYNUCLEOTIDYL TRANSFERASE, RIBONUCLEASE H-LIKE SUPERFAMILY PROTEIN"/>
    <property type="match status" value="1"/>
</dbReference>
<dbReference type="AlphaFoldDB" id="A0A918D460"/>
<dbReference type="GO" id="GO:0003676">
    <property type="term" value="F:nucleic acid binding"/>
    <property type="evidence" value="ECO:0007669"/>
    <property type="project" value="InterPro"/>
</dbReference>
<sequence>MLQVRIEITYRTKNGAEAEFSSDYMEAEPALVIARDLEKTERMKQLTIIDTYDVSWTLKQLTKFMEKVKTEPHDIVVYFDGGFDQNTQKAGLGCAIYYKQDEKSYRIRRNALVEGLISNNEAEYAALHLGLKELELLGVHHLPITFVGDSLVVINQLNDEWPCYEAELSKWMDRIEAKTEQLGIAPTYESVSRKKNREADQLATQALQGVEITSHSEQ</sequence>
<dbReference type="PROSITE" id="PS50879">
    <property type="entry name" value="RNASE_H_1"/>
    <property type="match status" value="1"/>
</dbReference>
<dbReference type="Gene3D" id="3.30.420.10">
    <property type="entry name" value="Ribonuclease H-like superfamily/Ribonuclease H"/>
    <property type="match status" value="1"/>
</dbReference>
<accession>A0A918D460</accession>
<dbReference type="PANTHER" id="PTHR46387:SF2">
    <property type="entry name" value="RIBONUCLEASE HI"/>
    <property type="match status" value="1"/>
</dbReference>
<dbReference type="SUPFAM" id="SSF53098">
    <property type="entry name" value="Ribonuclease H-like"/>
    <property type="match status" value="1"/>
</dbReference>
<dbReference type="InterPro" id="IPR002156">
    <property type="entry name" value="RNaseH_domain"/>
</dbReference>
<organism evidence="2 3">
    <name type="scientific">Oceanobacillus indicireducens</name>
    <dbReference type="NCBI Taxonomy" id="1004261"/>
    <lineage>
        <taxon>Bacteria</taxon>
        <taxon>Bacillati</taxon>
        <taxon>Bacillota</taxon>
        <taxon>Bacilli</taxon>
        <taxon>Bacillales</taxon>
        <taxon>Bacillaceae</taxon>
        <taxon>Oceanobacillus</taxon>
    </lineage>
</organism>